<feature type="non-terminal residue" evidence="1">
    <location>
        <position position="1"/>
    </location>
</feature>
<proteinExistence type="predicted"/>
<dbReference type="EMBL" id="CAJVPU010050955">
    <property type="protein sequence ID" value="CAG8760386.1"/>
    <property type="molecule type" value="Genomic_DNA"/>
</dbReference>
<accession>A0ACA9QNN2</accession>
<evidence type="ECO:0000313" key="2">
    <source>
        <dbReference type="Proteomes" id="UP000789702"/>
    </source>
</evidence>
<organism evidence="1 2">
    <name type="scientific">Dentiscutata heterogama</name>
    <dbReference type="NCBI Taxonomy" id="1316150"/>
    <lineage>
        <taxon>Eukaryota</taxon>
        <taxon>Fungi</taxon>
        <taxon>Fungi incertae sedis</taxon>
        <taxon>Mucoromycota</taxon>
        <taxon>Glomeromycotina</taxon>
        <taxon>Glomeromycetes</taxon>
        <taxon>Diversisporales</taxon>
        <taxon>Gigasporaceae</taxon>
        <taxon>Dentiscutata</taxon>
    </lineage>
</organism>
<comment type="caution">
    <text evidence="1">The sequence shown here is derived from an EMBL/GenBank/DDBJ whole genome shotgun (WGS) entry which is preliminary data.</text>
</comment>
<feature type="non-terminal residue" evidence="1">
    <location>
        <position position="82"/>
    </location>
</feature>
<sequence>STSYIFGEEENYENSNELVENYEGFSESDRNCKGSSESDRNCKRSNESIRSYNKENSGPFPENALILDFRDENFDEHYNDLE</sequence>
<name>A0ACA9QNN2_9GLOM</name>
<dbReference type="Proteomes" id="UP000789702">
    <property type="component" value="Unassembled WGS sequence"/>
</dbReference>
<reference evidence="1" key="1">
    <citation type="submission" date="2021-06" db="EMBL/GenBank/DDBJ databases">
        <authorList>
            <person name="Kallberg Y."/>
            <person name="Tangrot J."/>
            <person name="Rosling A."/>
        </authorList>
    </citation>
    <scope>NUCLEOTIDE SEQUENCE</scope>
    <source>
        <strain evidence="1">IL203A</strain>
    </source>
</reference>
<protein>
    <submittedName>
        <fullName evidence="1">1530_t:CDS:1</fullName>
    </submittedName>
</protein>
<gene>
    <name evidence="1" type="ORF">DHETER_LOCUS15218</name>
</gene>
<evidence type="ECO:0000313" key="1">
    <source>
        <dbReference type="EMBL" id="CAG8760386.1"/>
    </source>
</evidence>
<keyword evidence="2" id="KW-1185">Reference proteome</keyword>